<evidence type="ECO:0000313" key="1">
    <source>
        <dbReference type="EMBL" id="EOQ63132.1"/>
    </source>
</evidence>
<evidence type="ECO:0000313" key="2">
    <source>
        <dbReference type="Proteomes" id="UP000014041"/>
    </source>
</evidence>
<dbReference type="Proteomes" id="UP000014041">
    <property type="component" value="Unassembled WGS sequence"/>
</dbReference>
<sequence length="82" mass="9385">MNQVTINGGQLSSILDRKLRITINEACEILSIKRDKLGKLMKNDPTFPIAIKDGTTRQAAVYFDTRQIVCWWQTKVNDAEFI</sequence>
<name>R8Y6N8_ACICA</name>
<dbReference type="HOGENOM" id="CLU_2505192_0_0_6"/>
<dbReference type="PATRIC" id="fig|1217690.3.peg.2215"/>
<proteinExistence type="predicted"/>
<dbReference type="EMBL" id="APQJ01000008">
    <property type="protein sequence ID" value="EOQ63132.1"/>
    <property type="molecule type" value="Genomic_DNA"/>
</dbReference>
<gene>
    <name evidence="1" type="ORF">F935_02225</name>
</gene>
<comment type="caution">
    <text evidence="1">The sequence shown here is derived from an EMBL/GenBank/DDBJ whole genome shotgun (WGS) entry which is preliminary data.</text>
</comment>
<dbReference type="RefSeq" id="WP_016139011.1">
    <property type="nucleotide sequence ID" value="NZ_KB976986.1"/>
</dbReference>
<dbReference type="AlphaFoldDB" id="R8Y6N8"/>
<organism evidence="1 2">
    <name type="scientific">Acinetobacter calcoaceticus ANC 3811</name>
    <dbReference type="NCBI Taxonomy" id="1217690"/>
    <lineage>
        <taxon>Bacteria</taxon>
        <taxon>Pseudomonadati</taxon>
        <taxon>Pseudomonadota</taxon>
        <taxon>Gammaproteobacteria</taxon>
        <taxon>Moraxellales</taxon>
        <taxon>Moraxellaceae</taxon>
        <taxon>Acinetobacter</taxon>
        <taxon>Acinetobacter calcoaceticus/baumannii complex</taxon>
    </lineage>
</organism>
<reference evidence="1 2" key="1">
    <citation type="submission" date="2013-02" db="EMBL/GenBank/DDBJ databases">
        <title>The Genome Sequence of Acinetobacter sp. ANC 3811.</title>
        <authorList>
            <consortium name="The Broad Institute Genome Sequencing Platform"/>
            <consortium name="The Broad Institute Genome Sequencing Center for Infectious Disease"/>
            <person name="Cerqueira G."/>
            <person name="Feldgarden M."/>
            <person name="Courvalin P."/>
            <person name="Perichon B."/>
            <person name="Grillot-Courvalin C."/>
            <person name="Clermont D."/>
            <person name="Rocha E."/>
            <person name="Yoon E.-J."/>
            <person name="Nemec A."/>
            <person name="Walker B."/>
            <person name="Young S.K."/>
            <person name="Zeng Q."/>
            <person name="Gargeya S."/>
            <person name="Fitzgerald M."/>
            <person name="Haas B."/>
            <person name="Abouelleil A."/>
            <person name="Alvarado L."/>
            <person name="Arachchi H.M."/>
            <person name="Berlin A.M."/>
            <person name="Chapman S.B."/>
            <person name="Dewar J."/>
            <person name="Goldberg J."/>
            <person name="Griggs A."/>
            <person name="Gujja S."/>
            <person name="Hansen M."/>
            <person name="Howarth C."/>
            <person name="Imamovic A."/>
            <person name="Larimer J."/>
            <person name="McCowan C."/>
            <person name="Murphy C."/>
            <person name="Neiman D."/>
            <person name="Pearson M."/>
            <person name="Priest M."/>
            <person name="Roberts A."/>
            <person name="Saif S."/>
            <person name="Shea T."/>
            <person name="Sisk P."/>
            <person name="Sykes S."/>
            <person name="Wortman J."/>
            <person name="Nusbaum C."/>
            <person name="Birren B."/>
        </authorList>
    </citation>
    <scope>NUCLEOTIDE SEQUENCE [LARGE SCALE GENOMIC DNA]</scope>
    <source>
        <strain evidence="1 2">ANC 3811</strain>
    </source>
</reference>
<protein>
    <submittedName>
        <fullName evidence="1">Uncharacterized protein</fullName>
    </submittedName>
</protein>
<accession>R8Y6N8</accession>